<dbReference type="Proteomes" id="UP000704712">
    <property type="component" value="Unassembled WGS sequence"/>
</dbReference>
<evidence type="ECO:0000313" key="3">
    <source>
        <dbReference type="Proteomes" id="UP000704712"/>
    </source>
</evidence>
<proteinExistence type="predicted"/>
<dbReference type="EMBL" id="JAACNO010001800">
    <property type="protein sequence ID" value="KAF4137449.1"/>
    <property type="molecule type" value="Genomic_DNA"/>
</dbReference>
<gene>
    <name evidence="2" type="ORF">GN958_ATG04227</name>
    <name evidence="1" type="ORF">GN958_ATG13355</name>
</gene>
<dbReference type="EMBL" id="JAACNO010000592">
    <property type="protein sequence ID" value="KAF4146563.1"/>
    <property type="molecule type" value="Genomic_DNA"/>
</dbReference>
<comment type="caution">
    <text evidence="1">The sequence shown here is derived from an EMBL/GenBank/DDBJ whole genome shotgun (WGS) entry which is preliminary data.</text>
</comment>
<protein>
    <submittedName>
        <fullName evidence="1">Uncharacterized protein</fullName>
    </submittedName>
</protein>
<evidence type="ECO:0000313" key="1">
    <source>
        <dbReference type="EMBL" id="KAF4137449.1"/>
    </source>
</evidence>
<evidence type="ECO:0000313" key="2">
    <source>
        <dbReference type="EMBL" id="KAF4146563.1"/>
    </source>
</evidence>
<dbReference type="AlphaFoldDB" id="A0A8S9UDV3"/>
<organism evidence="1 3">
    <name type="scientific">Phytophthora infestans</name>
    <name type="common">Potato late blight agent</name>
    <name type="synonym">Botrytis infestans</name>
    <dbReference type="NCBI Taxonomy" id="4787"/>
    <lineage>
        <taxon>Eukaryota</taxon>
        <taxon>Sar</taxon>
        <taxon>Stramenopiles</taxon>
        <taxon>Oomycota</taxon>
        <taxon>Peronosporomycetes</taxon>
        <taxon>Peronosporales</taxon>
        <taxon>Peronosporaceae</taxon>
        <taxon>Phytophthora</taxon>
    </lineage>
</organism>
<name>A0A8S9UDV3_PHYIN</name>
<reference evidence="1" key="1">
    <citation type="submission" date="2020-03" db="EMBL/GenBank/DDBJ databases">
        <title>Hybrid Assembly of Korean Phytophthora infestans isolates.</title>
        <authorList>
            <person name="Prokchorchik M."/>
            <person name="Lee Y."/>
            <person name="Seo J."/>
            <person name="Cho J.-H."/>
            <person name="Park Y.-E."/>
            <person name="Jang D.-C."/>
            <person name="Im J.-S."/>
            <person name="Choi J.-G."/>
            <person name="Park H.-J."/>
            <person name="Lee G.-B."/>
            <person name="Lee Y.-G."/>
            <person name="Hong S.-Y."/>
            <person name="Cho K."/>
            <person name="Sohn K.H."/>
        </authorList>
    </citation>
    <scope>NUCLEOTIDE SEQUENCE</scope>
    <source>
        <strain evidence="1">KR_2_A2</strain>
    </source>
</reference>
<accession>A0A8S9UDV3</accession>
<sequence>MPITKALSSLPGGITDALDLGPTAPAVADRALLCCSAALQDAQPELNSQMPPPSVPSTARQLCYREPHNARLRSVAVTAAGSLTLSTANSAQVFQGFHDAFFQAYDAMLGGDSVAADACQLAFLQDKLLPAVQDDDSEKEDNAERKATLVKLVTG</sequence>